<evidence type="ECO:0000256" key="8">
    <source>
        <dbReference type="PIRSR" id="PIRSR000097-1"/>
    </source>
</evidence>
<dbReference type="InterPro" id="IPR018170">
    <property type="entry name" value="Aldo/ket_reductase_CS"/>
</dbReference>
<feature type="binding site" evidence="9">
    <location>
        <position position="118"/>
    </location>
    <ligand>
        <name>substrate</name>
    </ligand>
</feature>
<evidence type="ECO:0000259" key="11">
    <source>
        <dbReference type="Pfam" id="PF00248"/>
    </source>
</evidence>
<dbReference type="GO" id="GO:0016616">
    <property type="term" value="F:oxidoreductase activity, acting on the CH-OH group of donors, NAD or NADP as acceptor"/>
    <property type="evidence" value="ECO:0007669"/>
    <property type="project" value="UniProtKB-ARBA"/>
</dbReference>
<dbReference type="CDD" id="cd19120">
    <property type="entry name" value="AKR_AKR3C2-3"/>
    <property type="match status" value="1"/>
</dbReference>
<proteinExistence type="inferred from homology"/>
<accession>A0A225AV14</accession>
<evidence type="ECO:0000256" key="9">
    <source>
        <dbReference type="PIRSR" id="PIRSR000097-2"/>
    </source>
</evidence>
<dbReference type="AlphaFoldDB" id="A0A225AV14"/>
<evidence type="ECO:0000256" key="1">
    <source>
        <dbReference type="ARBA" id="ARBA00007905"/>
    </source>
</evidence>
<dbReference type="RefSeq" id="XP_020118937.1">
    <property type="nucleotide sequence ID" value="XM_020268134.1"/>
</dbReference>
<name>A0A225AV14_TALAT</name>
<keyword evidence="13" id="KW-1185">Reference proteome</keyword>
<dbReference type="OrthoDB" id="416253at2759"/>
<dbReference type="EMBL" id="LFMY01000008">
    <property type="protein sequence ID" value="OKL58816.1"/>
    <property type="molecule type" value="Genomic_DNA"/>
</dbReference>
<gene>
    <name evidence="12" type="ORF">UA08_05822</name>
</gene>
<feature type="domain" description="NADP-dependent oxidoreductase" evidence="11">
    <location>
        <begin position="25"/>
        <end position="275"/>
    </location>
</feature>
<comment type="caution">
    <text evidence="12">The sequence shown here is derived from an EMBL/GenBank/DDBJ whole genome shotgun (WGS) entry which is preliminary data.</text>
</comment>
<comment type="catalytic activity">
    <reaction evidence="7">
        <text>xylitol + NAD(+) = D-xylose + NADH + H(+)</text>
        <dbReference type="Rhea" id="RHEA:27441"/>
        <dbReference type="ChEBI" id="CHEBI:15378"/>
        <dbReference type="ChEBI" id="CHEBI:17151"/>
        <dbReference type="ChEBI" id="CHEBI:53455"/>
        <dbReference type="ChEBI" id="CHEBI:57540"/>
        <dbReference type="ChEBI" id="CHEBI:57945"/>
        <dbReference type="EC" id="1.1.1.307"/>
    </reaction>
</comment>
<dbReference type="InterPro" id="IPR044494">
    <property type="entry name" value="AKR3C2/3"/>
</dbReference>
<dbReference type="Proteomes" id="UP000214365">
    <property type="component" value="Unassembled WGS sequence"/>
</dbReference>
<evidence type="ECO:0000313" key="13">
    <source>
        <dbReference type="Proteomes" id="UP000214365"/>
    </source>
</evidence>
<dbReference type="InterPro" id="IPR023210">
    <property type="entry name" value="NADP_OxRdtase_dom"/>
</dbReference>
<comment type="similarity">
    <text evidence="1">Belongs to the aldo/keto reductase family.</text>
</comment>
<dbReference type="GO" id="GO:0016652">
    <property type="term" value="F:oxidoreductase activity, acting on NAD(P)H as acceptor"/>
    <property type="evidence" value="ECO:0007669"/>
    <property type="project" value="InterPro"/>
</dbReference>
<dbReference type="STRING" id="1441469.A0A225AV14"/>
<reference evidence="12 13" key="1">
    <citation type="submission" date="2015-06" db="EMBL/GenBank/DDBJ databases">
        <title>Talaromyces atroroseus IBT 11181 draft genome.</title>
        <authorList>
            <person name="Rasmussen K.B."/>
            <person name="Rasmussen S."/>
            <person name="Petersen B."/>
            <person name="Sicheritz-Ponten T."/>
            <person name="Mortensen U.H."/>
            <person name="Thrane U."/>
        </authorList>
    </citation>
    <scope>NUCLEOTIDE SEQUENCE [LARGE SCALE GENOMIC DNA]</scope>
    <source>
        <strain evidence="12 13">IBT 11181</strain>
    </source>
</reference>
<dbReference type="SUPFAM" id="SSF51430">
    <property type="entry name" value="NAD(P)-linked oxidoreductase"/>
    <property type="match status" value="1"/>
</dbReference>
<dbReference type="Gene3D" id="3.20.20.100">
    <property type="entry name" value="NADP-dependent oxidoreductase domain"/>
    <property type="match status" value="1"/>
</dbReference>
<organism evidence="12 13">
    <name type="scientific">Talaromyces atroroseus</name>
    <dbReference type="NCBI Taxonomy" id="1441469"/>
    <lineage>
        <taxon>Eukaryota</taxon>
        <taxon>Fungi</taxon>
        <taxon>Dikarya</taxon>
        <taxon>Ascomycota</taxon>
        <taxon>Pezizomycotina</taxon>
        <taxon>Eurotiomycetes</taxon>
        <taxon>Eurotiomycetidae</taxon>
        <taxon>Eurotiales</taxon>
        <taxon>Trichocomaceae</taxon>
        <taxon>Talaromyces</taxon>
        <taxon>Talaromyces sect. Trachyspermi</taxon>
    </lineage>
</organism>
<dbReference type="InterPro" id="IPR020471">
    <property type="entry name" value="AKR"/>
</dbReference>
<keyword evidence="4" id="KW-0560">Oxidoreductase</keyword>
<dbReference type="PROSITE" id="PS00062">
    <property type="entry name" value="ALDOKETO_REDUCTASE_2"/>
    <property type="match status" value="1"/>
</dbReference>
<dbReference type="InterPro" id="IPR036812">
    <property type="entry name" value="NAD(P)_OxRdtase_dom_sf"/>
</dbReference>
<evidence type="ECO:0000256" key="7">
    <source>
        <dbReference type="ARBA" id="ARBA00049485"/>
    </source>
</evidence>
<protein>
    <recommendedName>
        <fullName evidence="2">D-xylose reductase [NAD(P)H]</fullName>
        <ecNumber evidence="2">1.1.1.307</ecNumber>
    </recommendedName>
</protein>
<sequence>MASIANIPSVKLNGDVSIPVLGYGTGTAWFKKPGETGVNRELIESIKAAIKLGYYHLDGAEIYKTEAELGLAIKESGVPREKLFVTTKVYPNIADIPKAIDSSLEKLQLDYVDLYLIHAPFFAESDEKLQEKWADMEKVKESGKARAIGVSNYIKPNLEATLKTAKITPVINQIEFHAYLQHVDLLEFQKERGILAASYGPLTPVIRASGGPVDTVLSALAKKYAVSEGDVAIRWAIDRGLVVITTSSKESRLTEYLRTVRFNLTPPEVDQITQLGLQKHFRNFWKDKFSPDDRS</sequence>
<dbReference type="PANTHER" id="PTHR43827">
    <property type="entry name" value="2,5-DIKETO-D-GLUCONIC ACID REDUCTASE"/>
    <property type="match status" value="1"/>
</dbReference>
<evidence type="ECO:0000256" key="4">
    <source>
        <dbReference type="ARBA" id="ARBA00023002"/>
    </source>
</evidence>
<dbReference type="FunFam" id="3.20.20.100:FF:000002">
    <property type="entry name" value="2,5-diketo-D-gluconic acid reductase A"/>
    <property type="match status" value="1"/>
</dbReference>
<dbReference type="PANTHER" id="PTHR43827:SF3">
    <property type="entry name" value="NADP-DEPENDENT OXIDOREDUCTASE DOMAIN-CONTAINING PROTEIN"/>
    <property type="match status" value="1"/>
</dbReference>
<keyword evidence="3" id="KW-0521">NADP</keyword>
<dbReference type="EC" id="1.1.1.307" evidence="2"/>
<evidence type="ECO:0000256" key="3">
    <source>
        <dbReference type="ARBA" id="ARBA00022857"/>
    </source>
</evidence>
<evidence type="ECO:0000256" key="6">
    <source>
        <dbReference type="ARBA" id="ARBA00047534"/>
    </source>
</evidence>
<evidence type="ECO:0000256" key="2">
    <source>
        <dbReference type="ARBA" id="ARBA00012845"/>
    </source>
</evidence>
<comment type="catalytic activity">
    <reaction evidence="6">
        <text>xylitol + NADP(+) = D-xylose + NADPH + H(+)</text>
        <dbReference type="Rhea" id="RHEA:27445"/>
        <dbReference type="ChEBI" id="CHEBI:15378"/>
        <dbReference type="ChEBI" id="CHEBI:17151"/>
        <dbReference type="ChEBI" id="CHEBI:53455"/>
        <dbReference type="ChEBI" id="CHEBI:57783"/>
        <dbReference type="ChEBI" id="CHEBI:58349"/>
        <dbReference type="EC" id="1.1.1.307"/>
    </reaction>
</comment>
<comment type="function">
    <text evidence="5">Catalyzes the initial reaction in the xylose utilization pathway by reducing D-xylose into xylitol. Xylose is a major component of hemicelluloses such as xylan. Most fungi utilize D-xylose via three enzymatic reactions, xylose reductase (XR), xylitol dehydrogenase (XDH), and xylulokinase, to form xylulose 5-phosphate, which enters pentose phosphate pathway.</text>
</comment>
<evidence type="ECO:0000256" key="10">
    <source>
        <dbReference type="PIRSR" id="PIRSR000097-3"/>
    </source>
</evidence>
<dbReference type="PIRSF" id="PIRSF000097">
    <property type="entry name" value="AKR"/>
    <property type="match status" value="1"/>
</dbReference>
<evidence type="ECO:0000256" key="5">
    <source>
        <dbReference type="ARBA" id="ARBA00025065"/>
    </source>
</evidence>
<feature type="site" description="Lowers pKa of active site Tyr" evidence="10">
    <location>
        <position position="88"/>
    </location>
</feature>
<dbReference type="GeneID" id="31005578"/>
<evidence type="ECO:0000313" key="12">
    <source>
        <dbReference type="EMBL" id="OKL58816.1"/>
    </source>
</evidence>
<dbReference type="PRINTS" id="PR00069">
    <property type="entry name" value="ALDKETRDTASE"/>
</dbReference>
<dbReference type="Pfam" id="PF00248">
    <property type="entry name" value="Aldo_ket_red"/>
    <property type="match status" value="1"/>
</dbReference>
<feature type="active site" description="Proton donor" evidence="8">
    <location>
        <position position="63"/>
    </location>
</feature>